<proteinExistence type="predicted"/>
<dbReference type="RefSeq" id="WP_279296637.1">
    <property type="nucleotide sequence ID" value="NZ_JAOTIF010000004.1"/>
</dbReference>
<evidence type="ECO:0000313" key="2">
    <source>
        <dbReference type="Proteomes" id="UP001155483"/>
    </source>
</evidence>
<dbReference type="SUPFAM" id="SSF69754">
    <property type="entry name" value="Ribosome binding protein Y (YfiA homologue)"/>
    <property type="match status" value="1"/>
</dbReference>
<name>A0A9X2XUM2_9BACT</name>
<gene>
    <name evidence="1" type="ORF">OCK74_08715</name>
</gene>
<protein>
    <recommendedName>
        <fullName evidence="3">Ribosomal subunit interface protein</fullName>
    </recommendedName>
</protein>
<accession>A0A9X2XUM2</accession>
<dbReference type="Gene3D" id="3.30.160.100">
    <property type="entry name" value="Ribosome hibernation promotion factor-like"/>
    <property type="match status" value="1"/>
</dbReference>
<comment type="caution">
    <text evidence="1">The sequence shown here is derived from an EMBL/GenBank/DDBJ whole genome shotgun (WGS) entry which is preliminary data.</text>
</comment>
<organism evidence="1 2">
    <name type="scientific">Paraflavisolibacter caeni</name>
    <dbReference type="NCBI Taxonomy" id="2982496"/>
    <lineage>
        <taxon>Bacteria</taxon>
        <taxon>Pseudomonadati</taxon>
        <taxon>Bacteroidota</taxon>
        <taxon>Chitinophagia</taxon>
        <taxon>Chitinophagales</taxon>
        <taxon>Chitinophagaceae</taxon>
        <taxon>Paraflavisolibacter</taxon>
    </lineage>
</organism>
<reference evidence="1" key="1">
    <citation type="submission" date="2022-09" db="EMBL/GenBank/DDBJ databases">
        <authorList>
            <person name="Yuan C."/>
            <person name="Ke Z."/>
        </authorList>
    </citation>
    <scope>NUCLEOTIDE SEQUENCE</scope>
    <source>
        <strain evidence="1">LB-8</strain>
    </source>
</reference>
<evidence type="ECO:0008006" key="3">
    <source>
        <dbReference type="Google" id="ProtNLM"/>
    </source>
</evidence>
<dbReference type="Proteomes" id="UP001155483">
    <property type="component" value="Unassembled WGS sequence"/>
</dbReference>
<dbReference type="EMBL" id="JAOTIF010000004">
    <property type="protein sequence ID" value="MCU7549195.1"/>
    <property type="molecule type" value="Genomic_DNA"/>
</dbReference>
<dbReference type="AlphaFoldDB" id="A0A9X2XUM2"/>
<keyword evidence="2" id="KW-1185">Reference proteome</keyword>
<reference evidence="1" key="2">
    <citation type="submission" date="2023-04" db="EMBL/GenBank/DDBJ databases">
        <title>Paracnuella aquatica gen. nov., sp. nov., a member of the family Chitinophagaceae isolated from a hot spring.</title>
        <authorList>
            <person name="Wang C."/>
        </authorList>
    </citation>
    <scope>NUCLEOTIDE SEQUENCE</scope>
    <source>
        <strain evidence="1">LB-8</strain>
    </source>
</reference>
<evidence type="ECO:0000313" key="1">
    <source>
        <dbReference type="EMBL" id="MCU7549195.1"/>
    </source>
</evidence>
<sequence length="127" mass="15222">MKYIENYEGIKTDIQTIDIDMNEYLQLRLQSLIMKLKQIGPEVIWIDIFIKNTNKGFVYLRKISVRLAIPGQDHIASNVGYRWKSLLKKVERKLIRQLKKRKAMAIKYTRRASTIKKYKRYPSYFCC</sequence>
<dbReference type="InterPro" id="IPR036567">
    <property type="entry name" value="RHF-like"/>
</dbReference>